<evidence type="ECO:0008006" key="3">
    <source>
        <dbReference type="Google" id="ProtNLM"/>
    </source>
</evidence>
<gene>
    <name evidence="1" type="ORF">DXB93_05325</name>
</gene>
<sequence>MINLLYESLPDTITVDGKDYLINTDYKYWIELSDALNNPNVDNEYLANVLMGLFADEIPKFSNNVFLSIMDFFNGNVRDSKGNGKNEKKTKKVYDFKIDAEYFISAFLIQYNINLFEDDLHWWKFLALFNALDKCELTERIHYRSVDLSTIKDKDERKRIRKIQNELKLDDYMLSDEDIGGALW</sequence>
<name>A0A3E3EFA5_9FIRM</name>
<dbReference type="InterPro" id="IPR009660">
    <property type="entry name" value="Phage_A500_Gp15"/>
</dbReference>
<dbReference type="AlphaFoldDB" id="A0A3E3EFA5"/>
<evidence type="ECO:0000313" key="2">
    <source>
        <dbReference type="Proteomes" id="UP000261032"/>
    </source>
</evidence>
<dbReference type="Pfam" id="PF06854">
    <property type="entry name" value="Phage_Gp15"/>
    <property type="match status" value="1"/>
</dbReference>
<dbReference type="Proteomes" id="UP000261032">
    <property type="component" value="Unassembled WGS sequence"/>
</dbReference>
<dbReference type="EMBL" id="QUSL01000005">
    <property type="protein sequence ID" value="RGD86584.1"/>
    <property type="molecule type" value="Genomic_DNA"/>
</dbReference>
<organism evidence="1 2">
    <name type="scientific">Thomasclavelia ramosa</name>
    <dbReference type="NCBI Taxonomy" id="1547"/>
    <lineage>
        <taxon>Bacteria</taxon>
        <taxon>Bacillati</taxon>
        <taxon>Bacillota</taxon>
        <taxon>Erysipelotrichia</taxon>
        <taxon>Erysipelotrichales</taxon>
        <taxon>Coprobacillaceae</taxon>
        <taxon>Thomasclavelia</taxon>
    </lineage>
</organism>
<proteinExistence type="predicted"/>
<dbReference type="RefSeq" id="WP_117580897.1">
    <property type="nucleotide sequence ID" value="NZ_QUSL01000005.1"/>
</dbReference>
<protein>
    <recommendedName>
        <fullName evidence="3">Bacteriophage Gp15 protein</fullName>
    </recommendedName>
</protein>
<accession>A0A3E3EFA5</accession>
<evidence type="ECO:0000313" key="1">
    <source>
        <dbReference type="EMBL" id="RGD86584.1"/>
    </source>
</evidence>
<reference evidence="1 2" key="1">
    <citation type="submission" date="2018-08" db="EMBL/GenBank/DDBJ databases">
        <title>A genome reference for cultivated species of the human gut microbiota.</title>
        <authorList>
            <person name="Zou Y."/>
            <person name="Xue W."/>
            <person name="Luo G."/>
        </authorList>
    </citation>
    <scope>NUCLEOTIDE SEQUENCE [LARGE SCALE GENOMIC DNA]</scope>
    <source>
        <strain evidence="1 2">OM06-4</strain>
    </source>
</reference>
<comment type="caution">
    <text evidence="1">The sequence shown here is derived from an EMBL/GenBank/DDBJ whole genome shotgun (WGS) entry which is preliminary data.</text>
</comment>